<dbReference type="InterPro" id="IPR004846">
    <property type="entry name" value="T2SS/T3SS_dom"/>
</dbReference>
<evidence type="ECO:0000313" key="4">
    <source>
        <dbReference type="EMBL" id="MEA9357738.1"/>
    </source>
</evidence>
<sequence length="536" mass="60275">MKILKTRKTKQADRNRSCGLVLNYFVAVALGAVAASKWIANLGVVPLFLLAAFLFAPAFFIFLNLLFDVTHVLETIGKLLYNRDYNRRINTNILPNLKNTNFKLSFLPIPSQCVKGIFGFTLLNLLLTGATLQAEDYILSRGQSMTLKLPDMVRFNVGNKEVLTYKLNESNKTLLIRGTSLGASEILVWTKGQPAPVEHQIFVISKIQEAKFLHLAQVLGGLGLETKVRLPNLQVSGEITSLKQYLQYKKIQNQNADIILDEATLKGDLKREILAEVFQLFFNDYKDSLQCQVHFSELTCLYPANEAPSESLKKHLSEKYRVIFIEHNNQKLRSNYSFKLKLIQLEQMDGEELRLGLEQLSASLGDLLTIPLNKIVEKNAVLLAQKKVQMNTLAEPVGLIRPMSPAEFQIGADVPYVTTGKDGYVTQTQWQFAGLRVKITLENMGEKVKLTYETELTKPSNDTNGSISGNKEKSSIVIDLSTPTQIFQISLKTEAKGVDQMPFLNRIPLLGELFKSKSTQNNYKMITGIIEVKNHE</sequence>
<keyword evidence="2" id="KW-1133">Transmembrane helix</keyword>
<accession>A0ABU5VXE6</accession>
<proteinExistence type="inferred from homology"/>
<keyword evidence="5" id="KW-1185">Reference proteome</keyword>
<feature type="domain" description="Type II/III secretion system secretin-like" evidence="3">
    <location>
        <begin position="385"/>
        <end position="522"/>
    </location>
</feature>
<name>A0ABU5VXE6_9BACT</name>
<feature type="transmembrane region" description="Helical" evidence="2">
    <location>
        <begin position="46"/>
        <end position="67"/>
    </location>
</feature>
<evidence type="ECO:0000256" key="1">
    <source>
        <dbReference type="RuleBase" id="RU004003"/>
    </source>
</evidence>
<comment type="caution">
    <text evidence="4">The sequence shown here is derived from an EMBL/GenBank/DDBJ whole genome shotgun (WGS) entry which is preliminary data.</text>
</comment>
<keyword evidence="2" id="KW-0812">Transmembrane</keyword>
<evidence type="ECO:0000259" key="3">
    <source>
        <dbReference type="Pfam" id="PF00263"/>
    </source>
</evidence>
<dbReference type="EMBL" id="JAYGJQ010000002">
    <property type="protein sequence ID" value="MEA9357738.1"/>
    <property type="molecule type" value="Genomic_DNA"/>
</dbReference>
<dbReference type="Proteomes" id="UP001302274">
    <property type="component" value="Unassembled WGS sequence"/>
</dbReference>
<keyword evidence="2" id="KW-0472">Membrane</keyword>
<comment type="similarity">
    <text evidence="1">Belongs to the bacterial secretin family.</text>
</comment>
<feature type="transmembrane region" description="Helical" evidence="2">
    <location>
        <begin position="21"/>
        <end position="40"/>
    </location>
</feature>
<evidence type="ECO:0000313" key="5">
    <source>
        <dbReference type="Proteomes" id="UP001302274"/>
    </source>
</evidence>
<dbReference type="Pfam" id="PF00263">
    <property type="entry name" value="Secretin"/>
    <property type="match status" value="1"/>
</dbReference>
<evidence type="ECO:0000256" key="2">
    <source>
        <dbReference type="SAM" id="Phobius"/>
    </source>
</evidence>
<protein>
    <submittedName>
        <fullName evidence="4">Pilus assembly protein N-terminal domain-containing protein</fullName>
    </submittedName>
</protein>
<reference evidence="4 5" key="1">
    <citation type="submission" date="2023-11" db="EMBL/GenBank/DDBJ databases">
        <title>A Novel Polar Bacteriovorax (B. antarcticus) Isolated from the Biocrust in Antarctica.</title>
        <authorList>
            <person name="Mun W."/>
            <person name="Choi S.Y."/>
            <person name="Mitchell R.J."/>
        </authorList>
    </citation>
    <scope>NUCLEOTIDE SEQUENCE [LARGE SCALE GENOMIC DNA]</scope>
    <source>
        <strain evidence="4 5">PP10</strain>
    </source>
</reference>
<dbReference type="RefSeq" id="WP_323577881.1">
    <property type="nucleotide sequence ID" value="NZ_JAYGJQ010000002.1"/>
</dbReference>
<organism evidence="4 5">
    <name type="scientific">Bacteriovorax antarcticus</name>
    <dbReference type="NCBI Taxonomy" id="3088717"/>
    <lineage>
        <taxon>Bacteria</taxon>
        <taxon>Pseudomonadati</taxon>
        <taxon>Bdellovibrionota</taxon>
        <taxon>Bacteriovoracia</taxon>
        <taxon>Bacteriovoracales</taxon>
        <taxon>Bacteriovoracaceae</taxon>
        <taxon>Bacteriovorax</taxon>
    </lineage>
</organism>
<gene>
    <name evidence="4" type="ORF">SHI21_16020</name>
</gene>